<feature type="transmembrane region" description="Helical" evidence="8">
    <location>
        <begin position="328"/>
        <end position="346"/>
    </location>
</feature>
<feature type="domain" description="Major facilitator superfamily (MFS) profile" evidence="9">
    <location>
        <begin position="10"/>
        <end position="459"/>
    </location>
</feature>
<dbReference type="Gene3D" id="1.20.1720.10">
    <property type="entry name" value="Multidrug resistance protein D"/>
    <property type="match status" value="1"/>
</dbReference>
<keyword evidence="3" id="KW-1003">Cell membrane</keyword>
<dbReference type="InterPro" id="IPR046342">
    <property type="entry name" value="CBS_dom_sf"/>
</dbReference>
<evidence type="ECO:0000256" key="2">
    <source>
        <dbReference type="ARBA" id="ARBA00022448"/>
    </source>
</evidence>
<feature type="transmembrane region" description="Helical" evidence="8">
    <location>
        <begin position="293"/>
        <end position="316"/>
    </location>
</feature>
<keyword evidence="12" id="KW-1185">Reference proteome</keyword>
<feature type="transmembrane region" description="Helical" evidence="8">
    <location>
        <begin position="223"/>
        <end position="241"/>
    </location>
</feature>
<dbReference type="Pfam" id="PF07690">
    <property type="entry name" value="MFS_1"/>
    <property type="match status" value="1"/>
</dbReference>
<dbReference type="GO" id="GO:0005886">
    <property type="term" value="C:plasma membrane"/>
    <property type="evidence" value="ECO:0007669"/>
    <property type="project" value="UniProtKB-SubCell"/>
</dbReference>
<dbReference type="PRINTS" id="PR01036">
    <property type="entry name" value="TCRTETB"/>
</dbReference>
<dbReference type="GO" id="GO:0022857">
    <property type="term" value="F:transmembrane transporter activity"/>
    <property type="evidence" value="ECO:0007669"/>
    <property type="project" value="InterPro"/>
</dbReference>
<dbReference type="InterPro" id="IPR000644">
    <property type="entry name" value="CBS_dom"/>
</dbReference>
<dbReference type="PANTHER" id="PTHR42718">
    <property type="entry name" value="MAJOR FACILITATOR SUPERFAMILY MULTIDRUG TRANSPORTER MFSC"/>
    <property type="match status" value="1"/>
</dbReference>
<dbReference type="EMBL" id="FOEC01000002">
    <property type="protein sequence ID" value="SEO50136.1"/>
    <property type="molecule type" value="Genomic_DNA"/>
</dbReference>
<evidence type="ECO:0000256" key="7">
    <source>
        <dbReference type="PROSITE-ProRule" id="PRU00703"/>
    </source>
</evidence>
<evidence type="ECO:0000256" key="1">
    <source>
        <dbReference type="ARBA" id="ARBA00004651"/>
    </source>
</evidence>
<feature type="transmembrane region" description="Helical" evidence="8">
    <location>
        <begin position="262"/>
        <end position="287"/>
    </location>
</feature>
<feature type="transmembrane region" description="Helical" evidence="8">
    <location>
        <begin position="133"/>
        <end position="152"/>
    </location>
</feature>
<evidence type="ECO:0000256" key="8">
    <source>
        <dbReference type="SAM" id="Phobius"/>
    </source>
</evidence>
<evidence type="ECO:0000256" key="5">
    <source>
        <dbReference type="ARBA" id="ARBA00022989"/>
    </source>
</evidence>
<keyword evidence="7" id="KW-0129">CBS domain</keyword>
<dbReference type="CDD" id="cd17503">
    <property type="entry name" value="MFS_LmrB_MDR_like"/>
    <property type="match status" value="1"/>
</dbReference>
<dbReference type="PROSITE" id="PS50850">
    <property type="entry name" value="MFS"/>
    <property type="match status" value="1"/>
</dbReference>
<gene>
    <name evidence="11" type="ORF">SAMN02910314_00361</name>
</gene>
<dbReference type="InterPro" id="IPR004638">
    <property type="entry name" value="EmrB-like"/>
</dbReference>
<dbReference type="Gene3D" id="1.20.1250.20">
    <property type="entry name" value="MFS general substrate transporter like domains"/>
    <property type="match status" value="1"/>
</dbReference>
<dbReference type="Gene3D" id="3.10.580.10">
    <property type="entry name" value="CBS-domain"/>
    <property type="match status" value="1"/>
</dbReference>
<feature type="domain" description="CBS" evidence="10">
    <location>
        <begin position="486"/>
        <end position="542"/>
    </location>
</feature>
<dbReference type="SUPFAM" id="SSF54631">
    <property type="entry name" value="CBS-domain pair"/>
    <property type="match status" value="1"/>
</dbReference>
<dbReference type="Pfam" id="PF00571">
    <property type="entry name" value="CBS"/>
    <property type="match status" value="2"/>
</dbReference>
<keyword evidence="2" id="KW-0813">Transport</keyword>
<sequence>MGLTRKKKMMVAVLLSGALITVLNMTLLSPALPHIMADLQVDATTVQWLTSGYALVEACVIPMNAYLVGRFSTRKLFIGGIAWFALGSLVAALAPAFPFLLLGRVIQAMATGVVMPMVFTLILLVFPREKRGSAMGVIGLIIAFAPAIGPSLSGVLVDNVGWRMLFVIVTALAVCVVVLACFALENSGEFEHAPFDVPSVLLMAAGMVSLLYGLSTFSSSENLVLTGALVVAGLVLLGFFVRRQLKLDVPMLRVQVFESRKFRTVVILIAMLQASLVGGEVIVPIYVQQVLGGTATISGLIMLPGAIIGAFCGLAAGRLFDRFGVRRVVVPGAIIIALAGFMYTTYARDTSFLFVTFAFTCMVIGIQFLITPLNTWGVNSLDNKVIQHGNSLSSTTNQVGASFGTALIVSLTGVGAAMAPAGSDALATVYVGEHVGFMGMCVMLFIVAASILVFVRDRAGEKAPEVSTQVGDVPGIDRPWLVSDVMNTGSAFLSEGATVRDAIVEMARTETSGLPIVNQQNAVIGFVSDGDILKYLSRQSGFYTDGTNYFQPVELQELHDRFRNLIDLDVMRIATKNVISVQDGDEAEAAFKTLSEKRIKKLPVVHDGHLVGAISRRNIISMLTHFEPMQTDAHEASSCQLEPAGA</sequence>
<feature type="domain" description="CBS" evidence="10">
    <location>
        <begin position="574"/>
        <end position="631"/>
    </location>
</feature>
<evidence type="ECO:0000259" key="9">
    <source>
        <dbReference type="PROSITE" id="PS50850"/>
    </source>
</evidence>
<dbReference type="AlphaFoldDB" id="A0A1H8Q7U8"/>
<evidence type="ECO:0000256" key="4">
    <source>
        <dbReference type="ARBA" id="ARBA00022692"/>
    </source>
</evidence>
<dbReference type="NCBIfam" id="TIGR00711">
    <property type="entry name" value="efflux_EmrB"/>
    <property type="match status" value="1"/>
</dbReference>
<name>A0A1H8Q7U8_9ACTN</name>
<dbReference type="InterPro" id="IPR011701">
    <property type="entry name" value="MFS"/>
</dbReference>
<dbReference type="InterPro" id="IPR020846">
    <property type="entry name" value="MFS_dom"/>
</dbReference>
<dbReference type="SUPFAM" id="SSF103473">
    <property type="entry name" value="MFS general substrate transporter"/>
    <property type="match status" value="1"/>
</dbReference>
<dbReference type="PANTHER" id="PTHR42718:SF24">
    <property type="entry name" value="MAJOR FACILITATOR SUPERFAMILY (MFS) PROFILE DOMAIN-CONTAINING PROTEIN"/>
    <property type="match status" value="1"/>
</dbReference>
<reference evidence="12" key="1">
    <citation type="submission" date="2016-10" db="EMBL/GenBank/DDBJ databases">
        <authorList>
            <person name="Varghese N."/>
        </authorList>
    </citation>
    <scope>NUCLEOTIDE SEQUENCE [LARGE SCALE GENOMIC DNA]</scope>
    <source>
        <strain evidence="12">DSM 21843</strain>
    </source>
</reference>
<dbReference type="InterPro" id="IPR036259">
    <property type="entry name" value="MFS_trans_sf"/>
</dbReference>
<feature type="transmembrane region" description="Helical" evidence="8">
    <location>
        <begin position="434"/>
        <end position="455"/>
    </location>
</feature>
<feature type="transmembrane region" description="Helical" evidence="8">
    <location>
        <begin position="76"/>
        <end position="99"/>
    </location>
</feature>
<evidence type="ECO:0000256" key="6">
    <source>
        <dbReference type="ARBA" id="ARBA00023136"/>
    </source>
</evidence>
<feature type="transmembrane region" description="Helical" evidence="8">
    <location>
        <begin position="47"/>
        <end position="69"/>
    </location>
</feature>
<dbReference type="RefSeq" id="WP_082867923.1">
    <property type="nucleotide sequence ID" value="NZ_CP011402.1"/>
</dbReference>
<protein>
    <submittedName>
        <fullName evidence="11">Drug resistance transporter, EmrB/QacA subfamily</fullName>
    </submittedName>
</protein>
<organism evidence="11 12">
    <name type="scientific">Denitrobacterium detoxificans</name>
    <dbReference type="NCBI Taxonomy" id="79604"/>
    <lineage>
        <taxon>Bacteria</taxon>
        <taxon>Bacillati</taxon>
        <taxon>Actinomycetota</taxon>
        <taxon>Coriobacteriia</taxon>
        <taxon>Eggerthellales</taxon>
        <taxon>Eggerthellaceae</taxon>
        <taxon>Denitrobacterium</taxon>
    </lineage>
</organism>
<feature type="transmembrane region" description="Helical" evidence="8">
    <location>
        <begin position="197"/>
        <end position="217"/>
    </location>
</feature>
<keyword evidence="5 8" id="KW-1133">Transmembrane helix</keyword>
<dbReference type="PROSITE" id="PS51371">
    <property type="entry name" value="CBS"/>
    <property type="match status" value="2"/>
</dbReference>
<feature type="transmembrane region" description="Helical" evidence="8">
    <location>
        <begin position="164"/>
        <end position="185"/>
    </location>
</feature>
<feature type="transmembrane region" description="Helical" evidence="8">
    <location>
        <begin position="399"/>
        <end position="422"/>
    </location>
</feature>
<evidence type="ECO:0000259" key="10">
    <source>
        <dbReference type="PROSITE" id="PS51371"/>
    </source>
</evidence>
<keyword evidence="6 8" id="KW-0472">Membrane</keyword>
<evidence type="ECO:0000256" key="3">
    <source>
        <dbReference type="ARBA" id="ARBA00022475"/>
    </source>
</evidence>
<dbReference type="SMART" id="SM00116">
    <property type="entry name" value="CBS"/>
    <property type="match status" value="2"/>
</dbReference>
<feature type="transmembrane region" description="Helical" evidence="8">
    <location>
        <begin position="105"/>
        <end position="126"/>
    </location>
</feature>
<keyword evidence="4 8" id="KW-0812">Transmembrane</keyword>
<accession>A0A1H8Q7U8</accession>
<evidence type="ECO:0000313" key="11">
    <source>
        <dbReference type="EMBL" id="SEO50136.1"/>
    </source>
</evidence>
<dbReference type="OrthoDB" id="9812221at2"/>
<feature type="transmembrane region" description="Helical" evidence="8">
    <location>
        <begin position="352"/>
        <end position="378"/>
    </location>
</feature>
<comment type="subcellular location">
    <subcellularLocation>
        <location evidence="1">Cell membrane</location>
        <topology evidence="1">Multi-pass membrane protein</topology>
    </subcellularLocation>
</comment>
<proteinExistence type="predicted"/>
<dbReference type="Proteomes" id="UP000182975">
    <property type="component" value="Unassembled WGS sequence"/>
</dbReference>
<evidence type="ECO:0000313" key="12">
    <source>
        <dbReference type="Proteomes" id="UP000182975"/>
    </source>
</evidence>